<feature type="domain" description="Aminoglycoside phosphotransferase" evidence="1">
    <location>
        <begin position="33"/>
        <end position="108"/>
    </location>
</feature>
<dbReference type="InterPro" id="IPR011009">
    <property type="entry name" value="Kinase-like_dom_sf"/>
</dbReference>
<evidence type="ECO:0000313" key="3">
    <source>
        <dbReference type="Proteomes" id="UP000070544"/>
    </source>
</evidence>
<reference evidence="2 3" key="1">
    <citation type="journal article" date="2015" name="Genome Biol. Evol.">
        <title>Phylogenomic analyses indicate that early fungi evolved digesting cell walls of algal ancestors of land plants.</title>
        <authorList>
            <person name="Chang Y."/>
            <person name="Wang S."/>
            <person name="Sekimoto S."/>
            <person name="Aerts A.L."/>
            <person name="Choi C."/>
            <person name="Clum A."/>
            <person name="LaButti K.M."/>
            <person name="Lindquist E.A."/>
            <person name="Yee Ngan C."/>
            <person name="Ohm R.A."/>
            <person name="Salamov A.A."/>
            <person name="Grigoriev I.V."/>
            <person name="Spatafora J.W."/>
            <person name="Berbee M.L."/>
        </authorList>
    </citation>
    <scope>NUCLEOTIDE SEQUENCE [LARGE SCALE GENOMIC DNA]</scope>
    <source>
        <strain evidence="2 3">JEL478</strain>
    </source>
</reference>
<dbReference type="InterPro" id="IPR052898">
    <property type="entry name" value="ACAD10-like"/>
</dbReference>
<keyword evidence="3" id="KW-1185">Reference proteome</keyword>
<dbReference type="AlphaFoldDB" id="A0A139AQ20"/>
<sequence>MCGYASHFGFARGAFTPVERAYLGLCQKNFSLEHQDEQLDFFEKYLPEDETSVAHLDYMMHNMMFHPTENRVIAVLDWETSTIGHPLADLGYFSQLFYRDWPDGFANAPADKVAGIPTPEEIVDLYSRAAGRKQGVKQFEYHVAFAMYRTTVIHQGIAGRVLAGTASNAAAQLIKSSVPQTNARCLDFIRGLRAKWEKEGAAKAKI</sequence>
<dbReference type="Pfam" id="PF01636">
    <property type="entry name" value="APH"/>
    <property type="match status" value="1"/>
</dbReference>
<organism evidence="2 3">
    <name type="scientific">Gonapodya prolifera (strain JEL478)</name>
    <name type="common">Monoblepharis prolifera</name>
    <dbReference type="NCBI Taxonomy" id="1344416"/>
    <lineage>
        <taxon>Eukaryota</taxon>
        <taxon>Fungi</taxon>
        <taxon>Fungi incertae sedis</taxon>
        <taxon>Chytridiomycota</taxon>
        <taxon>Chytridiomycota incertae sedis</taxon>
        <taxon>Monoblepharidomycetes</taxon>
        <taxon>Monoblepharidales</taxon>
        <taxon>Gonapodyaceae</taxon>
        <taxon>Gonapodya</taxon>
    </lineage>
</organism>
<dbReference type="STRING" id="1344416.A0A139AQ20"/>
<dbReference type="Gene3D" id="3.90.1200.10">
    <property type="match status" value="1"/>
</dbReference>
<dbReference type="EMBL" id="KQ965740">
    <property type="protein sequence ID" value="KXS18822.1"/>
    <property type="molecule type" value="Genomic_DNA"/>
</dbReference>
<dbReference type="PANTHER" id="PTHR47829">
    <property type="entry name" value="HYDROLASE, PUTATIVE (AFU_ORTHOLOGUE AFUA_1G12880)-RELATED"/>
    <property type="match status" value="1"/>
</dbReference>
<protein>
    <recommendedName>
        <fullName evidence="1">Aminoglycoside phosphotransferase domain-containing protein</fullName>
    </recommendedName>
</protein>
<dbReference type="InterPro" id="IPR002575">
    <property type="entry name" value="Aminoglycoside_PTrfase"/>
</dbReference>
<accession>A0A139AQ20</accession>
<dbReference type="SUPFAM" id="SSF56112">
    <property type="entry name" value="Protein kinase-like (PK-like)"/>
    <property type="match status" value="1"/>
</dbReference>
<gene>
    <name evidence="2" type="ORF">M427DRAFT_29297</name>
</gene>
<proteinExistence type="predicted"/>
<dbReference type="PANTHER" id="PTHR47829:SF1">
    <property type="entry name" value="HAD FAMILY PHOSPHATASE"/>
    <property type="match status" value="1"/>
</dbReference>
<dbReference type="OrthoDB" id="191037at2759"/>
<name>A0A139AQ20_GONPJ</name>
<evidence type="ECO:0000313" key="2">
    <source>
        <dbReference type="EMBL" id="KXS18822.1"/>
    </source>
</evidence>
<evidence type="ECO:0000259" key="1">
    <source>
        <dbReference type="Pfam" id="PF01636"/>
    </source>
</evidence>
<dbReference type="Proteomes" id="UP000070544">
    <property type="component" value="Unassembled WGS sequence"/>
</dbReference>